<evidence type="ECO:0000313" key="1">
    <source>
        <dbReference type="EMBL" id="PPK85777.1"/>
    </source>
</evidence>
<dbReference type="Gene3D" id="1.10.1200.10">
    <property type="entry name" value="ACP-like"/>
    <property type="match status" value="1"/>
</dbReference>
<protein>
    <submittedName>
        <fullName evidence="1">Acyl carrier protein</fullName>
    </submittedName>
</protein>
<dbReference type="EMBL" id="PTJC01000006">
    <property type="protein sequence ID" value="PPK85777.1"/>
    <property type="molecule type" value="Genomic_DNA"/>
</dbReference>
<gene>
    <name evidence="1" type="ORF">CLV84_2684</name>
</gene>
<dbReference type="RefSeq" id="WP_146088803.1">
    <property type="nucleotide sequence ID" value="NZ_PTJC01000006.1"/>
</dbReference>
<evidence type="ECO:0000313" key="2">
    <source>
        <dbReference type="Proteomes" id="UP000237662"/>
    </source>
</evidence>
<dbReference type="AlphaFoldDB" id="A0A2S6I3M7"/>
<accession>A0A2S6I3M7</accession>
<dbReference type="Proteomes" id="UP000237662">
    <property type="component" value="Unassembled WGS sequence"/>
</dbReference>
<dbReference type="OrthoDB" id="1494774at2"/>
<organism evidence="1 2">
    <name type="scientific">Neolewinella xylanilytica</name>
    <dbReference type="NCBI Taxonomy" id="1514080"/>
    <lineage>
        <taxon>Bacteria</taxon>
        <taxon>Pseudomonadati</taxon>
        <taxon>Bacteroidota</taxon>
        <taxon>Saprospiria</taxon>
        <taxon>Saprospirales</taxon>
        <taxon>Lewinellaceae</taxon>
        <taxon>Neolewinella</taxon>
    </lineage>
</organism>
<comment type="caution">
    <text evidence="1">The sequence shown here is derived from an EMBL/GenBank/DDBJ whole genome shotgun (WGS) entry which is preliminary data.</text>
</comment>
<name>A0A2S6I3M7_9BACT</name>
<reference evidence="1 2" key="1">
    <citation type="submission" date="2018-02" db="EMBL/GenBank/DDBJ databases">
        <title>Genomic Encyclopedia of Archaeal and Bacterial Type Strains, Phase II (KMG-II): from individual species to whole genera.</title>
        <authorList>
            <person name="Goeker M."/>
        </authorList>
    </citation>
    <scope>NUCLEOTIDE SEQUENCE [LARGE SCALE GENOMIC DNA]</scope>
    <source>
        <strain evidence="1 2">DSM 29526</strain>
    </source>
</reference>
<keyword evidence="2" id="KW-1185">Reference proteome</keyword>
<dbReference type="InterPro" id="IPR036736">
    <property type="entry name" value="ACP-like_sf"/>
</dbReference>
<proteinExistence type="predicted"/>
<dbReference type="SUPFAM" id="SSF47336">
    <property type="entry name" value="ACP-like"/>
    <property type="match status" value="1"/>
</dbReference>
<sequence>MNASALPAVSQPHRTATNLMHKLSSELRLPNNRLHSFTRLREDLFLDTMDIELLLASLESGLEYYLTEEEANQIETVGDLQHYFLR</sequence>